<gene>
    <name evidence="2" type="ORF">ACFFIC_01305</name>
</gene>
<feature type="chain" id="PRO_5046201458" evidence="1">
    <location>
        <begin position="21"/>
        <end position="232"/>
    </location>
</feature>
<keyword evidence="3" id="KW-1185">Reference proteome</keyword>
<organism evidence="2 3">
    <name type="scientific">Muricoccus vinaceus</name>
    <dbReference type="NCBI Taxonomy" id="424704"/>
    <lineage>
        <taxon>Bacteria</taxon>
        <taxon>Pseudomonadati</taxon>
        <taxon>Pseudomonadota</taxon>
        <taxon>Alphaproteobacteria</taxon>
        <taxon>Acetobacterales</taxon>
        <taxon>Roseomonadaceae</taxon>
        <taxon>Muricoccus</taxon>
    </lineage>
</organism>
<evidence type="ECO:0000313" key="2">
    <source>
        <dbReference type="EMBL" id="MFC0384183.1"/>
    </source>
</evidence>
<dbReference type="EMBL" id="JBHLVZ010000001">
    <property type="protein sequence ID" value="MFC0384183.1"/>
    <property type="molecule type" value="Genomic_DNA"/>
</dbReference>
<comment type="caution">
    <text evidence="2">The sequence shown here is derived from an EMBL/GenBank/DDBJ whole genome shotgun (WGS) entry which is preliminary data.</text>
</comment>
<evidence type="ECO:0000313" key="3">
    <source>
        <dbReference type="Proteomes" id="UP001589789"/>
    </source>
</evidence>
<name>A0ABV6IKP3_9PROT</name>
<feature type="signal peptide" evidence="1">
    <location>
        <begin position="1"/>
        <end position="20"/>
    </location>
</feature>
<dbReference type="RefSeq" id="WP_377048206.1">
    <property type="nucleotide sequence ID" value="NZ_JBHLVZ010000001.1"/>
</dbReference>
<evidence type="ECO:0000256" key="1">
    <source>
        <dbReference type="SAM" id="SignalP"/>
    </source>
</evidence>
<proteinExistence type="predicted"/>
<reference evidence="2 3" key="1">
    <citation type="submission" date="2024-09" db="EMBL/GenBank/DDBJ databases">
        <authorList>
            <person name="Sun Q."/>
            <person name="Mori K."/>
        </authorList>
    </citation>
    <scope>NUCLEOTIDE SEQUENCE [LARGE SCALE GENOMIC DNA]</scope>
    <source>
        <strain evidence="2 3">CCM 7468</strain>
    </source>
</reference>
<dbReference type="Proteomes" id="UP001589789">
    <property type="component" value="Unassembled WGS sequence"/>
</dbReference>
<accession>A0ABV6IKP3</accession>
<keyword evidence="1" id="KW-0732">Signal</keyword>
<protein>
    <submittedName>
        <fullName evidence="2">Uncharacterized protein</fullName>
    </submittedName>
</protein>
<sequence length="232" mass="24139">MAAAQLLAAALGLAVLPAQAQNTTGQASVYDPQPPADSAYVRFVNGLGEDVALRPAFLPARRLGTRTEERVTAYAVAERVAGRDLVVEAAGQGGTARIVLRAAAGSFNTVLIHRTADGAITGTSVTDQADFNRARSRLGFYNLAKGCEAAALQLMPAGPVVFDQVAFGTAKSRSVNPVTAELKASCGETGAAPGFALEGTEAGGMYSIWIMRPDGQALTAFVTRDTTAPWRR</sequence>